<dbReference type="EMBL" id="KV918795">
    <property type="protein sequence ID" value="OSX79235.1"/>
    <property type="molecule type" value="Genomic_DNA"/>
</dbReference>
<dbReference type="SUPFAM" id="SSF53098">
    <property type="entry name" value="Ribonuclease H-like"/>
    <property type="match status" value="1"/>
</dbReference>
<dbReference type="Proteomes" id="UP000218209">
    <property type="component" value="Unassembled WGS sequence"/>
</dbReference>
<dbReference type="OrthoDB" id="6127576at2759"/>
<evidence type="ECO:0008006" key="3">
    <source>
        <dbReference type="Google" id="ProtNLM"/>
    </source>
</evidence>
<gene>
    <name evidence="1" type="ORF">BU14_0084s0049</name>
</gene>
<dbReference type="InterPro" id="IPR036397">
    <property type="entry name" value="RNaseH_sf"/>
</dbReference>
<organism evidence="1 2">
    <name type="scientific">Porphyra umbilicalis</name>
    <name type="common">Purple laver</name>
    <name type="synonym">Red alga</name>
    <dbReference type="NCBI Taxonomy" id="2786"/>
    <lineage>
        <taxon>Eukaryota</taxon>
        <taxon>Rhodophyta</taxon>
        <taxon>Bangiophyceae</taxon>
        <taxon>Bangiales</taxon>
        <taxon>Bangiaceae</taxon>
        <taxon>Porphyra</taxon>
    </lineage>
</organism>
<dbReference type="InterPro" id="IPR012337">
    <property type="entry name" value="RNaseH-like_sf"/>
</dbReference>
<reference evidence="1 2" key="1">
    <citation type="submission" date="2017-03" db="EMBL/GenBank/DDBJ databases">
        <title>WGS assembly of Porphyra umbilicalis.</title>
        <authorList>
            <person name="Brawley S.H."/>
            <person name="Blouin N.A."/>
            <person name="Ficko-Blean E."/>
            <person name="Wheeler G.L."/>
            <person name="Lohr M."/>
            <person name="Goodson H.V."/>
            <person name="Jenkins J.W."/>
            <person name="Blaby-Haas C.E."/>
            <person name="Helliwell K.E."/>
            <person name="Chan C."/>
            <person name="Marriage T."/>
            <person name="Bhattacharya D."/>
            <person name="Klein A.S."/>
            <person name="Badis Y."/>
            <person name="Brodie J."/>
            <person name="Cao Y."/>
            <person name="Collen J."/>
            <person name="Dittami S.M."/>
            <person name="Gachon C.M."/>
            <person name="Green B.R."/>
            <person name="Karpowicz S."/>
            <person name="Kim J.W."/>
            <person name="Kudahl U."/>
            <person name="Lin S."/>
            <person name="Michel G."/>
            <person name="Mittag M."/>
            <person name="Olson B.J."/>
            <person name="Pangilinan J."/>
            <person name="Peng Y."/>
            <person name="Qiu H."/>
            <person name="Shu S."/>
            <person name="Singer J.T."/>
            <person name="Smith A.G."/>
            <person name="Sprecher B.N."/>
            <person name="Wagner V."/>
            <person name="Wang W."/>
            <person name="Wang Z.-Y."/>
            <person name="Yan J."/>
            <person name="Yarish C."/>
            <person name="Zoeuner-Riek S."/>
            <person name="Zhuang Y."/>
            <person name="Zou Y."/>
            <person name="Lindquist E.A."/>
            <person name="Grimwood J."/>
            <person name="Barry K."/>
            <person name="Rokhsar D.S."/>
            <person name="Schmutz J."/>
            <person name="Stiller J.W."/>
            <person name="Grossman A.R."/>
            <person name="Prochnik S.E."/>
        </authorList>
    </citation>
    <scope>NUCLEOTIDE SEQUENCE [LARGE SCALE GENOMIC DNA]</scope>
    <source>
        <strain evidence="1">4086291</strain>
    </source>
</reference>
<dbReference type="AlphaFoldDB" id="A0A1X6PES1"/>
<accession>A0A1X6PES1</accession>
<dbReference type="Gene3D" id="3.30.420.10">
    <property type="entry name" value="Ribonuclease H-like superfamily/Ribonuclease H"/>
    <property type="match status" value="1"/>
</dbReference>
<keyword evidence="2" id="KW-1185">Reference proteome</keyword>
<sequence>MADLCHVTRTTVSEQLHFGNGEHVTATGQVALPVRMGGRTVLVRAYTPRGGLPLLTSRPTLTNLKEFTDYETLVLRMSTHWLPIKLRLSSVGYHTIRILIDTPDLAGVGRKLHMQYADAKHSRFSNLLWWGGTRHAAAAAAYRNACQVHRAAPVHAVVTVPTATAFNEALAADLVIRLAGRRVLYVINRYSRSLKRTILPNQTAWVIVTFCASLGLRSDDGGELDSDLPRLVADRFRIFPDQTSAQTPWSIGMCERNNAFIKHMYTELRAVKPTAFSQLLLDMACLAKNSLSVHGASMPHQLICGSQPRLPSALTDALPALLKVRQLRDSNLQQTLRLLGASRVVLMRAGANQTLQRTLQWKPRFPGITSWVRDATVSSWDARVSAALTRFAARPKPPPEPPDVPMVATVEVDKDALHATAVEAALKGCRVPALLPAPRCPGVPIT</sequence>
<proteinExistence type="predicted"/>
<name>A0A1X6PES1_PORUM</name>
<protein>
    <recommendedName>
        <fullName evidence="3">Integrase catalytic domain-containing protein</fullName>
    </recommendedName>
</protein>
<dbReference type="GO" id="GO:0003676">
    <property type="term" value="F:nucleic acid binding"/>
    <property type="evidence" value="ECO:0007669"/>
    <property type="project" value="InterPro"/>
</dbReference>
<evidence type="ECO:0000313" key="1">
    <source>
        <dbReference type="EMBL" id="OSX79235.1"/>
    </source>
</evidence>
<evidence type="ECO:0000313" key="2">
    <source>
        <dbReference type="Proteomes" id="UP000218209"/>
    </source>
</evidence>